<dbReference type="InterPro" id="IPR027417">
    <property type="entry name" value="P-loop_NTPase"/>
</dbReference>
<feature type="compositionally biased region" description="Polar residues" evidence="1">
    <location>
        <begin position="32"/>
        <end position="50"/>
    </location>
</feature>
<keyword evidence="2" id="KW-0378">Hydrolase</keyword>
<feature type="region of interest" description="Disordered" evidence="1">
    <location>
        <begin position="380"/>
        <end position="402"/>
    </location>
</feature>
<name>A0A286UXN5_9AGAM</name>
<gene>
    <name evidence="2" type="ORF">PNOK_0128300</name>
</gene>
<dbReference type="PANTHER" id="PTHR10285">
    <property type="entry name" value="URIDINE KINASE"/>
    <property type="match status" value="1"/>
</dbReference>
<evidence type="ECO:0000256" key="1">
    <source>
        <dbReference type="SAM" id="MobiDB-lite"/>
    </source>
</evidence>
<reference evidence="2 3" key="1">
    <citation type="journal article" date="2017" name="Mol. Ecol.">
        <title>Comparative and population genomic landscape of Phellinus noxius: A hypervariable fungus causing root rot in trees.</title>
        <authorList>
            <person name="Chung C.L."/>
            <person name="Lee T.J."/>
            <person name="Akiba M."/>
            <person name="Lee H.H."/>
            <person name="Kuo T.H."/>
            <person name="Liu D."/>
            <person name="Ke H.M."/>
            <person name="Yokoi T."/>
            <person name="Roa M.B."/>
            <person name="Lu M.J."/>
            <person name="Chang Y.Y."/>
            <person name="Ann P.J."/>
            <person name="Tsai J.N."/>
            <person name="Chen C.Y."/>
            <person name="Tzean S.S."/>
            <person name="Ota Y."/>
            <person name="Hattori T."/>
            <person name="Sahashi N."/>
            <person name="Liou R.F."/>
            <person name="Kikuchi T."/>
            <person name="Tsai I.J."/>
        </authorList>
    </citation>
    <scope>NUCLEOTIDE SEQUENCE [LARGE SCALE GENOMIC DNA]</scope>
    <source>
        <strain evidence="2 3">FFPRI411160</strain>
    </source>
</reference>
<accession>A0A286UXN5</accession>
<proteinExistence type="predicted"/>
<protein>
    <submittedName>
        <fullName evidence="2">P-loop containing nucleoside triphosphate hydrolase</fullName>
    </submittedName>
</protein>
<dbReference type="EMBL" id="NBII01000001">
    <property type="protein sequence ID" value="PAV24215.1"/>
    <property type="molecule type" value="Genomic_DNA"/>
</dbReference>
<dbReference type="Proteomes" id="UP000217199">
    <property type="component" value="Unassembled WGS sequence"/>
</dbReference>
<sequence length="503" mass="56085">MTSTSSPLPSTIPPIVNHILTSLSRHKQRYNTLATTPNSNPNAISNSVAQDQHDHSTAVTGKRPPPLFVAFQGPQGSGKTFLTRKLSSVLSSPPHNLQVAVLSIDDLYLPHSGLVAVAKEHAGNKLLKGRGLPGTHDILFGEKLLREVKEINNKSSNDGKGDRERENSRDSKIRFPVFEKSLHGGEGDRLPEGDWLVVRSPVDILLFEGWFVGFYPVPEPFIRRLFLATPGPKSALDTSGTIGNEENPIQEINEKLRSESTLEHILTQKLTSLTDLSDILNIPQAFRVDDILEVNKLLEPYVDLWELFDTFIQIAPPSNTPYSLIYKWRLEQEHDMKSRNGGKGMDDDSVKTFVDRYIPGYVFFDSGIRHGQLLNQSSTSLPLSTAPSANSATDSSPGKERIPRWIGNGFRVEIDGRRELETGTIKRAILRYTTTGFFVEDDRDERLFSIVSYHSHSLSYTSSIFNLATGFTDTTCPITIPPDLSTPASEDNRTKEYRNVTKM</sequence>
<feature type="region of interest" description="Disordered" evidence="1">
    <location>
        <begin position="483"/>
        <end position="503"/>
    </location>
</feature>
<feature type="compositionally biased region" description="Basic and acidic residues" evidence="1">
    <location>
        <begin position="490"/>
        <end position="503"/>
    </location>
</feature>
<dbReference type="AlphaFoldDB" id="A0A286UXN5"/>
<dbReference type="SUPFAM" id="SSF52540">
    <property type="entry name" value="P-loop containing nucleoside triphosphate hydrolases"/>
    <property type="match status" value="1"/>
</dbReference>
<feature type="region of interest" description="Disordered" evidence="1">
    <location>
        <begin position="32"/>
        <end position="65"/>
    </location>
</feature>
<dbReference type="STRING" id="2282107.A0A286UXN5"/>
<keyword evidence="3" id="KW-1185">Reference proteome</keyword>
<evidence type="ECO:0000313" key="2">
    <source>
        <dbReference type="EMBL" id="PAV24215.1"/>
    </source>
</evidence>
<dbReference type="GO" id="GO:0016787">
    <property type="term" value="F:hydrolase activity"/>
    <property type="evidence" value="ECO:0007669"/>
    <property type="project" value="UniProtKB-KW"/>
</dbReference>
<feature type="compositionally biased region" description="Low complexity" evidence="1">
    <location>
        <begin position="380"/>
        <end position="389"/>
    </location>
</feature>
<comment type="caution">
    <text evidence="2">The sequence shown here is derived from an EMBL/GenBank/DDBJ whole genome shotgun (WGS) entry which is preliminary data.</text>
</comment>
<feature type="region of interest" description="Disordered" evidence="1">
    <location>
        <begin position="151"/>
        <end position="170"/>
    </location>
</feature>
<dbReference type="FunCoup" id="A0A286UXN5">
    <property type="interactions" value="379"/>
</dbReference>
<evidence type="ECO:0000313" key="3">
    <source>
        <dbReference type="Proteomes" id="UP000217199"/>
    </source>
</evidence>
<organism evidence="2 3">
    <name type="scientific">Pyrrhoderma noxium</name>
    <dbReference type="NCBI Taxonomy" id="2282107"/>
    <lineage>
        <taxon>Eukaryota</taxon>
        <taxon>Fungi</taxon>
        <taxon>Dikarya</taxon>
        <taxon>Basidiomycota</taxon>
        <taxon>Agaricomycotina</taxon>
        <taxon>Agaricomycetes</taxon>
        <taxon>Hymenochaetales</taxon>
        <taxon>Hymenochaetaceae</taxon>
        <taxon>Pyrrhoderma</taxon>
    </lineage>
</organism>
<dbReference type="InParanoid" id="A0A286UXN5"/>
<dbReference type="Gene3D" id="3.40.50.300">
    <property type="entry name" value="P-loop containing nucleotide triphosphate hydrolases"/>
    <property type="match status" value="1"/>
</dbReference>
<dbReference type="OrthoDB" id="347435at2759"/>